<feature type="region of interest" description="Disordered" evidence="1">
    <location>
        <begin position="37"/>
        <end position="75"/>
    </location>
</feature>
<dbReference type="Proteomes" id="UP000504611">
    <property type="component" value="Unplaced"/>
</dbReference>
<name>A0A6I9NRA7_9TELE</name>
<accession>A0A6I9NRA7</accession>
<feature type="compositionally biased region" description="Basic residues" evidence="1">
    <location>
        <begin position="46"/>
        <end position="57"/>
    </location>
</feature>
<dbReference type="RefSeq" id="XP_010778847.1">
    <property type="nucleotide sequence ID" value="XM_010780545.1"/>
</dbReference>
<protein>
    <submittedName>
        <fullName evidence="3">Glucocorticoid modulatory element-binding protein 1-like</fullName>
    </submittedName>
</protein>
<organism evidence="2 3">
    <name type="scientific">Notothenia coriiceps</name>
    <name type="common">black rockcod</name>
    <dbReference type="NCBI Taxonomy" id="8208"/>
    <lineage>
        <taxon>Eukaryota</taxon>
        <taxon>Metazoa</taxon>
        <taxon>Chordata</taxon>
        <taxon>Craniata</taxon>
        <taxon>Vertebrata</taxon>
        <taxon>Euteleostomi</taxon>
        <taxon>Actinopterygii</taxon>
        <taxon>Neopterygii</taxon>
        <taxon>Teleostei</taxon>
        <taxon>Neoteleostei</taxon>
        <taxon>Acanthomorphata</taxon>
        <taxon>Eupercaria</taxon>
        <taxon>Perciformes</taxon>
        <taxon>Notothenioidei</taxon>
        <taxon>Nototheniidae</taxon>
        <taxon>Notothenia</taxon>
    </lineage>
</organism>
<dbReference type="OrthoDB" id="5792412at2759"/>
<evidence type="ECO:0000313" key="2">
    <source>
        <dbReference type="Proteomes" id="UP000504611"/>
    </source>
</evidence>
<dbReference type="KEGG" id="ncc:104953594"/>
<proteinExistence type="predicted"/>
<sequence length="279" mass="29748">MSSLIVNKCADVVLCVDLEVQLEDQRKQQQVRALLSCPQPAAKTKTPPKRPPKRPRLQRPASTSATLLSSPITQQQTLQPQQFTVLSPISLTSMGQPFTMAGLSSSNTVTLLPAGSQLFTRYMLAGDGKTDTITLHPSSGLTLLGTALQDSGQLGTMVSPVELLQLTQQGGGEGMALEGQMVDGAMLVHQEGEVGQDHTVIEINPAPMEQAVGVMELQLSGDSGQDAMMIQTGMEETQCQMQEVQTGGVEGLQLDASGQLSGVQIVVIEDNTQEEHKDK</sequence>
<keyword evidence="2" id="KW-1185">Reference proteome</keyword>
<evidence type="ECO:0000256" key="1">
    <source>
        <dbReference type="SAM" id="MobiDB-lite"/>
    </source>
</evidence>
<dbReference type="AlphaFoldDB" id="A0A6I9NRA7"/>
<reference evidence="3" key="1">
    <citation type="submission" date="2025-08" db="UniProtKB">
        <authorList>
            <consortium name="RefSeq"/>
        </authorList>
    </citation>
    <scope>IDENTIFICATION</scope>
    <source>
        <tissue evidence="3">Muscle</tissue>
    </source>
</reference>
<evidence type="ECO:0000313" key="3">
    <source>
        <dbReference type="RefSeq" id="XP_010778847.1"/>
    </source>
</evidence>
<gene>
    <name evidence="3" type="primary">LOC104953594</name>
</gene>
<dbReference type="GeneID" id="104953594"/>
<feature type="compositionally biased region" description="Low complexity" evidence="1">
    <location>
        <begin position="66"/>
        <end position="75"/>
    </location>
</feature>